<dbReference type="EMBL" id="UAWO01000006">
    <property type="protein sequence ID" value="SQC85383.1"/>
    <property type="molecule type" value="Genomic_DNA"/>
</dbReference>
<accession>A0A2X3IMA3</accession>
<dbReference type="AlphaFoldDB" id="A0A2X3IMA3"/>
<organism evidence="1 2">
    <name type="scientific">Clostridium perfringens</name>
    <dbReference type="NCBI Taxonomy" id="1502"/>
    <lineage>
        <taxon>Bacteria</taxon>
        <taxon>Bacillati</taxon>
        <taxon>Bacillota</taxon>
        <taxon>Clostridia</taxon>
        <taxon>Eubacteriales</taxon>
        <taxon>Clostridiaceae</taxon>
        <taxon>Clostridium</taxon>
    </lineage>
</organism>
<dbReference type="RefSeq" id="WP_111946538.1">
    <property type="nucleotide sequence ID" value="NZ_CATNYA010000055.1"/>
</dbReference>
<protein>
    <submittedName>
        <fullName evidence="1">Phage protein</fullName>
    </submittedName>
</protein>
<sequence>MNEIKNKKIYYLAKSLSDILKEEYNPHTQIIINSENFRITEDISGVPFNDNGFSTEFIQTVDEVGEMLDKAISNLRRKANGQVYHWANEQQFNIQPSYENGVPCLIIPTLEGEMICSLGDYLIKGVKGEFYPCKSDIFEETYEEVVE</sequence>
<gene>
    <name evidence="1" type="ORF">NCTC8081_03176</name>
</gene>
<evidence type="ECO:0000313" key="1">
    <source>
        <dbReference type="EMBL" id="SQC85383.1"/>
    </source>
</evidence>
<name>A0A2X3IMA3_CLOPF</name>
<dbReference type="Proteomes" id="UP000250234">
    <property type="component" value="Unassembled WGS sequence"/>
</dbReference>
<evidence type="ECO:0000313" key="2">
    <source>
        <dbReference type="Proteomes" id="UP000250234"/>
    </source>
</evidence>
<proteinExistence type="predicted"/>
<reference evidence="1 2" key="1">
    <citation type="submission" date="2018-06" db="EMBL/GenBank/DDBJ databases">
        <authorList>
            <consortium name="Pathogen Informatics"/>
            <person name="Doyle S."/>
        </authorList>
    </citation>
    <scope>NUCLEOTIDE SEQUENCE [LARGE SCALE GENOMIC DNA]</scope>
    <source>
        <strain evidence="1 2">NCTC8081</strain>
    </source>
</reference>